<sequence>MTKKNPWYDAAKLHHTPEGFRNIEPGIRTPGAYKKWQDDRKRQGLPKAPQGGYPGFIERWWQPADFSGTEDAVWWLGHACLVVRAAGRYILIDPALGKRASPLPFIGPKRKTPVAVDIAGLPPIEMILYSHNHYDHLDKGTLKKLLKRFPAVQVMAPLGMGTWLRKRGVRSVKQCDWWDSVDVHGIRLHSVPARHWSQRTLKDHNRSLWCGWVVETRDWRFYFSGDSGYTSGLAEIGTRLGPFDIAALPIGAYAPEWFMGESHMSPAGAVKVYQQLRCPQVIPIHWGVFELADEALDEPPLELAQALLTAGVTDHRFHPLKIGGKIVL</sequence>
<evidence type="ECO:0000313" key="2">
    <source>
        <dbReference type="EMBL" id="NDL62508.1"/>
    </source>
</evidence>
<dbReference type="Proteomes" id="UP000461443">
    <property type="component" value="Unassembled WGS sequence"/>
</dbReference>
<protein>
    <submittedName>
        <fullName evidence="2">MBL fold metallo-hydrolase</fullName>
    </submittedName>
</protein>
<dbReference type="SUPFAM" id="SSF56281">
    <property type="entry name" value="Metallo-hydrolase/oxidoreductase"/>
    <property type="match status" value="1"/>
</dbReference>
<dbReference type="GO" id="GO:0005737">
    <property type="term" value="C:cytoplasm"/>
    <property type="evidence" value="ECO:0007669"/>
    <property type="project" value="TreeGrafter"/>
</dbReference>
<dbReference type="InterPro" id="IPR001279">
    <property type="entry name" value="Metallo-B-lactamas"/>
</dbReference>
<dbReference type="InterPro" id="IPR036866">
    <property type="entry name" value="RibonucZ/Hydroxyglut_hydro"/>
</dbReference>
<gene>
    <name evidence="2" type="ORF">GRH90_07035</name>
</gene>
<dbReference type="RefSeq" id="WP_162365231.1">
    <property type="nucleotide sequence ID" value="NZ_WUBS01000004.1"/>
</dbReference>
<dbReference type="PANTHER" id="PTHR15032:SF4">
    <property type="entry name" value="N-ACYL-PHOSPHATIDYLETHANOLAMINE-HYDROLYZING PHOSPHOLIPASE D"/>
    <property type="match status" value="1"/>
</dbReference>
<organism evidence="2 3">
    <name type="scientific">Acerihabitans arboris</name>
    <dbReference type="NCBI Taxonomy" id="2691583"/>
    <lineage>
        <taxon>Bacteria</taxon>
        <taxon>Pseudomonadati</taxon>
        <taxon>Pseudomonadota</taxon>
        <taxon>Gammaproteobacteria</taxon>
        <taxon>Enterobacterales</taxon>
        <taxon>Pectobacteriaceae</taxon>
        <taxon>Acerihabitans</taxon>
    </lineage>
</organism>
<reference evidence="2 3" key="1">
    <citation type="submission" date="2019-12" db="EMBL/GenBank/DDBJ databases">
        <authorList>
            <person name="Lee S.D."/>
        </authorList>
    </citation>
    <scope>NUCLEOTIDE SEQUENCE [LARGE SCALE GENOMIC DNA]</scope>
    <source>
        <strain evidence="2 3">SAP-6</strain>
    </source>
</reference>
<proteinExistence type="predicted"/>
<dbReference type="PANTHER" id="PTHR15032">
    <property type="entry name" value="N-ACYL-PHOSPHATIDYLETHANOLAMINE-HYDROLYZING PHOSPHOLIPASE D"/>
    <property type="match status" value="1"/>
</dbReference>
<dbReference type="Gene3D" id="3.60.15.10">
    <property type="entry name" value="Ribonuclease Z/Hydroxyacylglutathione hydrolase-like"/>
    <property type="match status" value="1"/>
</dbReference>
<name>A0A845SIN4_9GAMM</name>
<dbReference type="GO" id="GO:0016787">
    <property type="term" value="F:hydrolase activity"/>
    <property type="evidence" value="ECO:0007669"/>
    <property type="project" value="UniProtKB-KW"/>
</dbReference>
<dbReference type="AlphaFoldDB" id="A0A845SIN4"/>
<keyword evidence="2" id="KW-0378">Hydrolase</keyword>
<comment type="caution">
    <text evidence="2">The sequence shown here is derived from an EMBL/GenBank/DDBJ whole genome shotgun (WGS) entry which is preliminary data.</text>
</comment>
<accession>A0A845SIN4</accession>
<feature type="domain" description="Metallo-beta-lactamase" evidence="1">
    <location>
        <begin position="77"/>
        <end position="285"/>
    </location>
</feature>
<dbReference type="SMART" id="SM00849">
    <property type="entry name" value="Lactamase_B"/>
    <property type="match status" value="1"/>
</dbReference>
<evidence type="ECO:0000313" key="3">
    <source>
        <dbReference type="Proteomes" id="UP000461443"/>
    </source>
</evidence>
<dbReference type="EMBL" id="WUBS01000004">
    <property type="protein sequence ID" value="NDL62508.1"/>
    <property type="molecule type" value="Genomic_DNA"/>
</dbReference>
<evidence type="ECO:0000259" key="1">
    <source>
        <dbReference type="SMART" id="SM00849"/>
    </source>
</evidence>
<dbReference type="Pfam" id="PF12706">
    <property type="entry name" value="Lactamase_B_2"/>
    <property type="match status" value="1"/>
</dbReference>
<reference evidence="2 3" key="2">
    <citation type="submission" date="2020-02" db="EMBL/GenBank/DDBJ databases">
        <title>The new genus of Enterobacteriales.</title>
        <authorList>
            <person name="Kim I.S."/>
        </authorList>
    </citation>
    <scope>NUCLEOTIDE SEQUENCE [LARGE SCALE GENOMIC DNA]</scope>
    <source>
        <strain evidence="2 3">SAP-6</strain>
    </source>
</reference>
<keyword evidence="3" id="KW-1185">Reference proteome</keyword>